<dbReference type="CDD" id="cd06267">
    <property type="entry name" value="PBP1_LacI_sugar_binding-like"/>
    <property type="match status" value="1"/>
</dbReference>
<name>A0A1H5PTR7_9ACTN</name>
<keyword evidence="2" id="KW-0805">Transcription regulation</keyword>
<dbReference type="Gene3D" id="3.40.50.2300">
    <property type="match status" value="2"/>
</dbReference>
<dbReference type="SUPFAM" id="SSF47413">
    <property type="entry name" value="lambda repressor-like DNA-binding domains"/>
    <property type="match status" value="1"/>
</dbReference>
<feature type="domain" description="HTH lacI-type" evidence="5">
    <location>
        <begin position="2"/>
        <end position="56"/>
    </location>
</feature>
<reference evidence="7" key="1">
    <citation type="submission" date="2016-10" db="EMBL/GenBank/DDBJ databases">
        <authorList>
            <person name="Varghese N."/>
            <person name="Submissions S."/>
        </authorList>
    </citation>
    <scope>NUCLEOTIDE SEQUENCE [LARGE SCALE GENOMIC DNA]</scope>
    <source>
        <strain evidence="7">DSM 45237</strain>
    </source>
</reference>
<evidence type="ECO:0000256" key="2">
    <source>
        <dbReference type="ARBA" id="ARBA00023015"/>
    </source>
</evidence>
<dbReference type="GO" id="GO:0003700">
    <property type="term" value="F:DNA-binding transcription factor activity"/>
    <property type="evidence" value="ECO:0007669"/>
    <property type="project" value="TreeGrafter"/>
</dbReference>
<dbReference type="SUPFAM" id="SSF53822">
    <property type="entry name" value="Periplasmic binding protein-like I"/>
    <property type="match status" value="1"/>
</dbReference>
<dbReference type="Pfam" id="PF00356">
    <property type="entry name" value="LacI"/>
    <property type="match status" value="1"/>
</dbReference>
<proteinExistence type="predicted"/>
<keyword evidence="1" id="KW-0678">Repressor</keyword>
<dbReference type="PRINTS" id="PR00036">
    <property type="entry name" value="HTHLACI"/>
</dbReference>
<keyword evidence="7" id="KW-1185">Reference proteome</keyword>
<dbReference type="PANTHER" id="PTHR30146:SF148">
    <property type="entry name" value="HTH-TYPE TRANSCRIPTIONAL REPRESSOR PURR-RELATED"/>
    <property type="match status" value="1"/>
</dbReference>
<evidence type="ECO:0000256" key="3">
    <source>
        <dbReference type="ARBA" id="ARBA00023125"/>
    </source>
</evidence>
<evidence type="ECO:0000313" key="6">
    <source>
        <dbReference type="EMBL" id="SEF17024.1"/>
    </source>
</evidence>
<dbReference type="Proteomes" id="UP000181980">
    <property type="component" value="Unassembled WGS sequence"/>
</dbReference>
<dbReference type="PANTHER" id="PTHR30146">
    <property type="entry name" value="LACI-RELATED TRANSCRIPTIONAL REPRESSOR"/>
    <property type="match status" value="1"/>
</dbReference>
<dbReference type="PROSITE" id="PS00356">
    <property type="entry name" value="HTH_LACI_1"/>
    <property type="match status" value="1"/>
</dbReference>
<dbReference type="EMBL" id="FNUC01000004">
    <property type="protein sequence ID" value="SEF17024.1"/>
    <property type="molecule type" value="Genomic_DNA"/>
</dbReference>
<dbReference type="Pfam" id="PF13377">
    <property type="entry name" value="Peripla_BP_3"/>
    <property type="match status" value="1"/>
</dbReference>
<dbReference type="SMART" id="SM00354">
    <property type="entry name" value="HTH_LACI"/>
    <property type="match status" value="1"/>
</dbReference>
<evidence type="ECO:0000256" key="4">
    <source>
        <dbReference type="ARBA" id="ARBA00023163"/>
    </source>
</evidence>
<dbReference type="RefSeq" id="WP_069112510.1">
    <property type="nucleotide sequence ID" value="NZ_FNUC01000004.1"/>
</dbReference>
<sequence length="333" mass="35985">MVTIYDVARHAGVSAATVSRVLNGHTQVDPALAERVTSSVAELGYRRNAVARNLRRSRTTLWAVIISDVENPFFTAMVRGVEDIALAEGYSVVLCNSDENPEKESNYIAAALTEQMAGVIISPSSNRVDDVKLLLDAGCPVVVIDRELQGPRTDTVLVDNEHGAELATTHLVEQGYRRIACIGGPRWLSTATSRHDGYKRALATAGLPLDPALVRFADFRERGGYEAMASLLDDGAAPDALFAANNLMTVGALECLVQRQQAIPSDIAVVGFDSIPWADLIRPTLTTVAQPAYEVGRQAGQLLTRRLTKPDADVTRIVLPTELQVRASSIRQA</sequence>
<evidence type="ECO:0000313" key="7">
    <source>
        <dbReference type="Proteomes" id="UP000181980"/>
    </source>
</evidence>
<dbReference type="InterPro" id="IPR046335">
    <property type="entry name" value="LacI/GalR-like_sensor"/>
</dbReference>
<gene>
    <name evidence="6" type="ORF">SAMN04488561_5660</name>
</gene>
<dbReference type="PROSITE" id="PS50932">
    <property type="entry name" value="HTH_LACI_2"/>
    <property type="match status" value="1"/>
</dbReference>
<dbReference type="CDD" id="cd01392">
    <property type="entry name" value="HTH_LacI"/>
    <property type="match status" value="1"/>
</dbReference>
<dbReference type="InterPro" id="IPR028082">
    <property type="entry name" value="Peripla_BP_I"/>
</dbReference>
<dbReference type="InterPro" id="IPR010982">
    <property type="entry name" value="Lambda_DNA-bd_dom_sf"/>
</dbReference>
<dbReference type="InterPro" id="IPR000843">
    <property type="entry name" value="HTH_LacI"/>
</dbReference>
<dbReference type="Gene3D" id="1.10.260.40">
    <property type="entry name" value="lambda repressor-like DNA-binding domains"/>
    <property type="match status" value="1"/>
</dbReference>
<dbReference type="GO" id="GO:0000976">
    <property type="term" value="F:transcription cis-regulatory region binding"/>
    <property type="evidence" value="ECO:0007669"/>
    <property type="project" value="TreeGrafter"/>
</dbReference>
<evidence type="ECO:0000259" key="5">
    <source>
        <dbReference type="PROSITE" id="PS50932"/>
    </source>
</evidence>
<keyword evidence="4" id="KW-0804">Transcription</keyword>
<organism evidence="6 7">
    <name type="scientific">Jiangella alba</name>
    <dbReference type="NCBI Taxonomy" id="561176"/>
    <lineage>
        <taxon>Bacteria</taxon>
        <taxon>Bacillati</taxon>
        <taxon>Actinomycetota</taxon>
        <taxon>Actinomycetes</taxon>
        <taxon>Jiangellales</taxon>
        <taxon>Jiangellaceae</taxon>
        <taxon>Jiangella</taxon>
    </lineage>
</organism>
<dbReference type="AlphaFoldDB" id="A0A1H5PTR7"/>
<accession>A0A1H5PTR7</accession>
<protein>
    <submittedName>
        <fullName evidence="6">Transcriptional regulator, LacI family</fullName>
    </submittedName>
</protein>
<keyword evidence="3" id="KW-0238">DNA-binding</keyword>
<dbReference type="STRING" id="561176.SAMN04488561_5660"/>
<evidence type="ECO:0000256" key="1">
    <source>
        <dbReference type="ARBA" id="ARBA00022491"/>
    </source>
</evidence>
<dbReference type="OrthoDB" id="3595338at2"/>